<organism evidence="1">
    <name type="scientific">gut metagenome</name>
    <dbReference type="NCBI Taxonomy" id="749906"/>
    <lineage>
        <taxon>unclassified sequences</taxon>
        <taxon>metagenomes</taxon>
        <taxon>organismal metagenomes</taxon>
    </lineage>
</organism>
<protein>
    <submittedName>
        <fullName evidence="1">Uncharacterized protein</fullName>
    </submittedName>
</protein>
<dbReference type="AlphaFoldDB" id="J9BSR4"/>
<sequence length="208" mass="23146">MIFSPTKVLRTKSTPSSSIRLISLRTTAFGRRYWGMPYIKTPPGSSCPSKMVTWKPLRARTPATVSPAGPEPITATLPRFFATSFSRVSCTSASKSAMKDSSFPIRMGASFLLRMQCPSHCFSWGHTLPQMAGRLLFSLMMFIASPILPRESWWMKSGIWLPMGQPVTHKGFLQCRQRLASATASRIVNCCSTTLKALRSSLFIFPKN</sequence>
<evidence type="ECO:0000313" key="1">
    <source>
        <dbReference type="EMBL" id="EJW90575.1"/>
    </source>
</evidence>
<proteinExistence type="predicted"/>
<dbReference type="EMBL" id="AMCI01008755">
    <property type="protein sequence ID" value="EJW90575.1"/>
    <property type="molecule type" value="Genomic_DNA"/>
</dbReference>
<name>J9BSR4_9ZZZZ</name>
<accession>J9BSR4</accession>
<reference evidence="1" key="1">
    <citation type="journal article" date="2012" name="PLoS ONE">
        <title>Gene sets for utilization of primary and secondary nutrition supplies in the distal gut of endangered iberian lynx.</title>
        <authorList>
            <person name="Alcaide M."/>
            <person name="Messina E."/>
            <person name="Richter M."/>
            <person name="Bargiela R."/>
            <person name="Peplies J."/>
            <person name="Huws S.A."/>
            <person name="Newbold C.J."/>
            <person name="Golyshin P.N."/>
            <person name="Simon M.A."/>
            <person name="Lopez G."/>
            <person name="Yakimov M.M."/>
            <person name="Ferrer M."/>
        </authorList>
    </citation>
    <scope>NUCLEOTIDE SEQUENCE</scope>
</reference>
<comment type="caution">
    <text evidence="1">The sequence shown here is derived from an EMBL/GenBank/DDBJ whole genome shotgun (WGS) entry which is preliminary data.</text>
</comment>
<gene>
    <name evidence="1" type="ORF">EVA_21316</name>
</gene>